<feature type="domain" description="N-acetyltransferase" evidence="6">
    <location>
        <begin position="1"/>
        <end position="138"/>
    </location>
</feature>
<dbReference type="GO" id="GO:0008999">
    <property type="term" value="F:protein-N-terminal-alanine acetyltransferase activity"/>
    <property type="evidence" value="ECO:0007669"/>
    <property type="project" value="UniProtKB-EC"/>
</dbReference>
<dbReference type="Pfam" id="PF00583">
    <property type="entry name" value="Acetyltransf_1"/>
    <property type="match status" value="1"/>
</dbReference>
<dbReference type="PROSITE" id="PS51186">
    <property type="entry name" value="GNAT"/>
    <property type="match status" value="1"/>
</dbReference>
<evidence type="ECO:0000313" key="8">
    <source>
        <dbReference type="Proteomes" id="UP000077317"/>
    </source>
</evidence>
<organism evidence="7 8">
    <name type="scientific">Streptococcus pantholopis</name>
    <dbReference type="NCBI Taxonomy" id="1811193"/>
    <lineage>
        <taxon>Bacteria</taxon>
        <taxon>Bacillati</taxon>
        <taxon>Bacillota</taxon>
        <taxon>Bacilli</taxon>
        <taxon>Lactobacillales</taxon>
        <taxon>Streptococcaceae</taxon>
        <taxon>Streptococcus</taxon>
    </lineage>
</organism>
<keyword evidence="4" id="KW-0012">Acyltransferase</keyword>
<keyword evidence="3 7" id="KW-0808">Transferase</keyword>
<dbReference type="InterPro" id="IPR006464">
    <property type="entry name" value="AcTrfase_RimI/Ard1"/>
</dbReference>
<dbReference type="GO" id="GO:0005737">
    <property type="term" value="C:cytoplasm"/>
    <property type="evidence" value="ECO:0007669"/>
    <property type="project" value="UniProtKB-SubCell"/>
</dbReference>
<dbReference type="Gene3D" id="3.40.630.30">
    <property type="match status" value="1"/>
</dbReference>
<sequence>MKMIKEKAAAVLAVLEDVYGSSPWSEQQIAKDMEQDHVDYFFVQAQEKIAGFLSVQHLVGELEITNIAVMRQYQGQGLGSQLLSHLDKLDFPIFLEVRESNRAAQALYRKFGFEIVGKRQNYYQEPLEPAIVMKREGGYER</sequence>
<gene>
    <name evidence="7" type="ORF">A0O21_08555</name>
</gene>
<dbReference type="Proteomes" id="UP000077317">
    <property type="component" value="Chromosome"/>
</dbReference>
<dbReference type="STRING" id="1811193.A0O21_08555"/>
<comment type="catalytic activity">
    <reaction evidence="5">
        <text>N-terminal L-alanyl-[ribosomal protein bS18] + acetyl-CoA = N-terminal N(alpha)-acetyl-L-alanyl-[ribosomal protein bS18] + CoA + H(+)</text>
        <dbReference type="Rhea" id="RHEA:43756"/>
        <dbReference type="Rhea" id="RHEA-COMP:10676"/>
        <dbReference type="Rhea" id="RHEA-COMP:10677"/>
        <dbReference type="ChEBI" id="CHEBI:15378"/>
        <dbReference type="ChEBI" id="CHEBI:57287"/>
        <dbReference type="ChEBI" id="CHEBI:57288"/>
        <dbReference type="ChEBI" id="CHEBI:64718"/>
        <dbReference type="ChEBI" id="CHEBI:83683"/>
        <dbReference type="EC" id="2.3.1.266"/>
    </reaction>
</comment>
<comment type="similarity">
    <text evidence="1 5">Belongs to the acetyltransferase family. RimI subfamily.</text>
</comment>
<dbReference type="NCBIfam" id="TIGR01575">
    <property type="entry name" value="rimI"/>
    <property type="match status" value="1"/>
</dbReference>
<evidence type="ECO:0000256" key="2">
    <source>
        <dbReference type="ARBA" id="ARBA00022490"/>
    </source>
</evidence>
<dbReference type="EC" id="2.3.1.266" evidence="5"/>
<comment type="subcellular location">
    <subcellularLocation>
        <location evidence="5">Cytoplasm</location>
    </subcellularLocation>
</comment>
<dbReference type="InterPro" id="IPR000182">
    <property type="entry name" value="GNAT_dom"/>
</dbReference>
<dbReference type="PANTHER" id="PTHR43420:SF44">
    <property type="entry name" value="ACETYLTRANSFERASE YPEA"/>
    <property type="match status" value="1"/>
</dbReference>
<evidence type="ECO:0000256" key="5">
    <source>
        <dbReference type="RuleBase" id="RU363094"/>
    </source>
</evidence>
<comment type="function">
    <text evidence="5">Acetylates the N-terminal alanine of ribosomal protein bS18.</text>
</comment>
<dbReference type="KEGG" id="spat:A0O21_08555"/>
<accession>A0A172Q986</accession>
<dbReference type="SUPFAM" id="SSF55729">
    <property type="entry name" value="Acyl-CoA N-acyltransferases (Nat)"/>
    <property type="match status" value="1"/>
</dbReference>
<reference evidence="8" key="2">
    <citation type="submission" date="2016-03" db="EMBL/GenBank/DDBJ databases">
        <title>Streptococcus antelopensis sp. nov., isolated from the feces of the Tibetan antelope (Pantholops hodgsonii) in Hoh Xil National Nature Reserve, Qinghai, China.</title>
        <authorList>
            <person name="Bai X."/>
        </authorList>
    </citation>
    <scope>NUCLEOTIDE SEQUENCE [LARGE SCALE GENOMIC DNA]</scope>
    <source>
        <strain evidence="8">TA 26</strain>
    </source>
</reference>
<evidence type="ECO:0000256" key="3">
    <source>
        <dbReference type="ARBA" id="ARBA00022679"/>
    </source>
</evidence>
<evidence type="ECO:0000256" key="1">
    <source>
        <dbReference type="ARBA" id="ARBA00005395"/>
    </source>
</evidence>
<dbReference type="OrthoDB" id="9794566at2"/>
<dbReference type="PANTHER" id="PTHR43420">
    <property type="entry name" value="ACETYLTRANSFERASE"/>
    <property type="match status" value="1"/>
</dbReference>
<protein>
    <recommendedName>
        <fullName evidence="5">[Ribosomal protein bS18]-alanine N-acetyltransferase</fullName>
        <ecNumber evidence="5">2.3.1.266</ecNumber>
    </recommendedName>
</protein>
<keyword evidence="8" id="KW-1185">Reference proteome</keyword>
<evidence type="ECO:0000256" key="4">
    <source>
        <dbReference type="ARBA" id="ARBA00023315"/>
    </source>
</evidence>
<dbReference type="AlphaFoldDB" id="A0A172Q986"/>
<dbReference type="CDD" id="cd04301">
    <property type="entry name" value="NAT_SF"/>
    <property type="match status" value="1"/>
</dbReference>
<reference evidence="7 8" key="1">
    <citation type="journal article" date="2016" name="Int. J. Syst. Evol. Microbiol.">
        <title>Streptococcuspantholopis sp. nov., isolated from faeces of the Tibetan antelope (Pantholops hodgsonii).</title>
        <authorList>
            <person name="Bai X."/>
            <person name="Xiong Y."/>
            <person name="Lu S."/>
            <person name="Jin D."/>
            <person name="Lai X."/>
            <person name="Yang J."/>
            <person name="Niu L."/>
            <person name="Hu S."/>
            <person name="Meng X."/>
            <person name="Pu J."/>
            <person name="Ye C."/>
            <person name="Xu J."/>
        </authorList>
    </citation>
    <scope>NUCLEOTIDE SEQUENCE [LARGE SCALE GENOMIC DNA]</scope>
    <source>
        <strain evidence="7 8">TA 26</strain>
    </source>
</reference>
<name>A0A172Q986_9STRE</name>
<evidence type="ECO:0000259" key="6">
    <source>
        <dbReference type="PROSITE" id="PS51186"/>
    </source>
</evidence>
<dbReference type="EMBL" id="CP014699">
    <property type="protein sequence ID" value="AND80049.1"/>
    <property type="molecule type" value="Genomic_DNA"/>
</dbReference>
<keyword evidence="2 5" id="KW-0963">Cytoplasm</keyword>
<evidence type="ECO:0000313" key="7">
    <source>
        <dbReference type="EMBL" id="AND80049.1"/>
    </source>
</evidence>
<dbReference type="InterPro" id="IPR016181">
    <property type="entry name" value="Acyl_CoA_acyltransferase"/>
</dbReference>
<dbReference type="RefSeq" id="WP_067064280.1">
    <property type="nucleotide sequence ID" value="NZ_CP014699.1"/>
</dbReference>
<proteinExistence type="inferred from homology"/>
<dbReference type="InterPro" id="IPR050680">
    <property type="entry name" value="YpeA/RimI_acetyltransf"/>
</dbReference>